<organism evidence="2 3">
    <name type="scientific">Tothia fuscella</name>
    <dbReference type="NCBI Taxonomy" id="1048955"/>
    <lineage>
        <taxon>Eukaryota</taxon>
        <taxon>Fungi</taxon>
        <taxon>Dikarya</taxon>
        <taxon>Ascomycota</taxon>
        <taxon>Pezizomycotina</taxon>
        <taxon>Dothideomycetes</taxon>
        <taxon>Pleosporomycetidae</taxon>
        <taxon>Venturiales</taxon>
        <taxon>Cylindrosympodiaceae</taxon>
        <taxon>Tothia</taxon>
    </lineage>
</organism>
<proteinExistence type="predicted"/>
<dbReference type="Proteomes" id="UP000800235">
    <property type="component" value="Unassembled WGS sequence"/>
</dbReference>
<feature type="compositionally biased region" description="Polar residues" evidence="1">
    <location>
        <begin position="8"/>
        <end position="19"/>
    </location>
</feature>
<feature type="region of interest" description="Disordered" evidence="1">
    <location>
        <begin position="173"/>
        <end position="194"/>
    </location>
</feature>
<gene>
    <name evidence="2" type="ORF">EJ08DRAFT_578710</name>
</gene>
<evidence type="ECO:0000256" key="1">
    <source>
        <dbReference type="SAM" id="MobiDB-lite"/>
    </source>
</evidence>
<evidence type="ECO:0000313" key="2">
    <source>
        <dbReference type="EMBL" id="KAF2436657.1"/>
    </source>
</evidence>
<reference evidence="2" key="1">
    <citation type="journal article" date="2020" name="Stud. Mycol.">
        <title>101 Dothideomycetes genomes: a test case for predicting lifestyles and emergence of pathogens.</title>
        <authorList>
            <person name="Haridas S."/>
            <person name="Albert R."/>
            <person name="Binder M."/>
            <person name="Bloem J."/>
            <person name="Labutti K."/>
            <person name="Salamov A."/>
            <person name="Andreopoulos B."/>
            <person name="Baker S."/>
            <person name="Barry K."/>
            <person name="Bills G."/>
            <person name="Bluhm B."/>
            <person name="Cannon C."/>
            <person name="Castanera R."/>
            <person name="Culley D."/>
            <person name="Daum C."/>
            <person name="Ezra D."/>
            <person name="Gonzalez J."/>
            <person name="Henrissat B."/>
            <person name="Kuo A."/>
            <person name="Liang C."/>
            <person name="Lipzen A."/>
            <person name="Lutzoni F."/>
            <person name="Magnuson J."/>
            <person name="Mondo S."/>
            <person name="Nolan M."/>
            <person name="Ohm R."/>
            <person name="Pangilinan J."/>
            <person name="Park H.-J."/>
            <person name="Ramirez L."/>
            <person name="Alfaro M."/>
            <person name="Sun H."/>
            <person name="Tritt A."/>
            <person name="Yoshinaga Y."/>
            <person name="Zwiers L.-H."/>
            <person name="Turgeon B."/>
            <person name="Goodwin S."/>
            <person name="Spatafora J."/>
            <person name="Crous P."/>
            <person name="Grigoriev I."/>
        </authorList>
    </citation>
    <scope>NUCLEOTIDE SEQUENCE</scope>
    <source>
        <strain evidence="2">CBS 130266</strain>
    </source>
</reference>
<dbReference type="PANTHER" id="PTHR35391">
    <property type="entry name" value="C2H2-TYPE DOMAIN-CONTAINING PROTEIN-RELATED"/>
    <property type="match status" value="1"/>
</dbReference>
<evidence type="ECO:0000313" key="3">
    <source>
        <dbReference type="Proteomes" id="UP000800235"/>
    </source>
</evidence>
<dbReference type="PANTHER" id="PTHR35391:SF5">
    <property type="entry name" value="DUF6590 DOMAIN-CONTAINING PROTEIN"/>
    <property type="match status" value="1"/>
</dbReference>
<feature type="compositionally biased region" description="Low complexity" evidence="1">
    <location>
        <begin position="173"/>
        <end position="184"/>
    </location>
</feature>
<protein>
    <submittedName>
        <fullName evidence="2">Uncharacterized protein</fullName>
    </submittedName>
</protein>
<sequence>MGPRHTPEQASSSKTNPLRLSTLGRNFLGDQIAKSHDESEVSLEYNEKFLSSSSDISPQSLLTLGRQCAQLFFQLCNRPESKVKGLEELQNNLDRFKIWAGNIGLFAPGLAGIDYRFAQDDDGRDVLESMLSKLKVRPGKSAPQALLSTLDSSVRRLEAKSFDLLVASSSEESSIAEESTSGESNHAAADESDPATRGIDEIITQLYRFLVFVKKPTSNREYAEVIAFKNRQLEAGNHEDIESYVRWYIARHLPLASPTIAERLATAAIYRNWKILYKNKHAEKLKHDSESWFIPRNPQSVLEQPMLPHIVKAPQILQQMPTIIEPTEDDTKKRVNFVPMSVTEASTIRKLLVPAAPKSSFSAITHSAVIRRGKLDVPSAPEMEEMAKETVCPYCCQVVGPELLGKGSTTRARWV</sequence>
<keyword evidence="3" id="KW-1185">Reference proteome</keyword>
<accession>A0A9P4U562</accession>
<comment type="caution">
    <text evidence="2">The sequence shown here is derived from an EMBL/GenBank/DDBJ whole genome shotgun (WGS) entry which is preliminary data.</text>
</comment>
<dbReference type="AlphaFoldDB" id="A0A9P4U562"/>
<feature type="region of interest" description="Disordered" evidence="1">
    <location>
        <begin position="1"/>
        <end position="20"/>
    </location>
</feature>
<name>A0A9P4U562_9PEZI</name>
<dbReference type="EMBL" id="MU007010">
    <property type="protein sequence ID" value="KAF2436657.1"/>
    <property type="molecule type" value="Genomic_DNA"/>
</dbReference>
<dbReference type="OrthoDB" id="6161812at2759"/>